<keyword evidence="6" id="KW-1185">Reference proteome</keyword>
<dbReference type="PRINTS" id="PR00035">
    <property type="entry name" value="HTHGNTR"/>
</dbReference>
<dbReference type="SMART" id="SM00895">
    <property type="entry name" value="FCD"/>
    <property type="match status" value="1"/>
</dbReference>
<dbReference type="PANTHER" id="PTHR43537">
    <property type="entry name" value="TRANSCRIPTIONAL REGULATOR, GNTR FAMILY"/>
    <property type="match status" value="1"/>
</dbReference>
<dbReference type="RefSeq" id="WP_099594204.1">
    <property type="nucleotide sequence ID" value="NZ_MDGM01000013.1"/>
</dbReference>
<dbReference type="Proteomes" id="UP000231516">
    <property type="component" value="Unassembled WGS sequence"/>
</dbReference>
<dbReference type="InterPro" id="IPR036388">
    <property type="entry name" value="WH-like_DNA-bd_sf"/>
</dbReference>
<dbReference type="SUPFAM" id="SSF46785">
    <property type="entry name" value="Winged helix' DNA-binding domain"/>
    <property type="match status" value="1"/>
</dbReference>
<evidence type="ECO:0000256" key="1">
    <source>
        <dbReference type="ARBA" id="ARBA00023015"/>
    </source>
</evidence>
<feature type="domain" description="HTH gntR-type" evidence="4">
    <location>
        <begin position="8"/>
        <end position="75"/>
    </location>
</feature>
<evidence type="ECO:0000313" key="5">
    <source>
        <dbReference type="EMBL" id="PIB23461.1"/>
    </source>
</evidence>
<dbReference type="InterPro" id="IPR008920">
    <property type="entry name" value="TF_FadR/GntR_C"/>
</dbReference>
<accession>A0A2G5K1S9</accession>
<dbReference type="PANTHER" id="PTHR43537:SF49">
    <property type="entry name" value="TRANSCRIPTIONAL REGULATORY PROTEIN"/>
    <property type="match status" value="1"/>
</dbReference>
<comment type="caution">
    <text evidence="5">The sequence shown here is derived from an EMBL/GenBank/DDBJ whole genome shotgun (WGS) entry which is preliminary data.</text>
</comment>
<dbReference type="Pfam" id="PF07729">
    <property type="entry name" value="FCD"/>
    <property type="match status" value="1"/>
</dbReference>
<protein>
    <submittedName>
        <fullName evidence="5">GntR family transcriptional regulator</fullName>
    </submittedName>
</protein>
<keyword evidence="1" id="KW-0805">Transcription regulation</keyword>
<evidence type="ECO:0000256" key="2">
    <source>
        <dbReference type="ARBA" id="ARBA00023125"/>
    </source>
</evidence>
<dbReference type="Gene3D" id="1.20.120.530">
    <property type="entry name" value="GntR ligand-binding domain-like"/>
    <property type="match status" value="1"/>
</dbReference>
<dbReference type="InterPro" id="IPR000485">
    <property type="entry name" value="AsnC-type_HTH_dom"/>
</dbReference>
<dbReference type="OrthoDB" id="8638122at2"/>
<dbReference type="PROSITE" id="PS50949">
    <property type="entry name" value="HTH_GNTR"/>
    <property type="match status" value="1"/>
</dbReference>
<organism evidence="5 6">
    <name type="scientific">Paramylibacter kogurei</name>
    <dbReference type="NCBI Taxonomy" id="1889778"/>
    <lineage>
        <taxon>Bacteria</taxon>
        <taxon>Pseudomonadati</taxon>
        <taxon>Pseudomonadota</taxon>
        <taxon>Alphaproteobacteria</taxon>
        <taxon>Rhodobacterales</taxon>
        <taxon>Paracoccaceae</taxon>
        <taxon>Paramylibacter</taxon>
    </lineage>
</organism>
<keyword evidence="2" id="KW-0238">DNA-binding</keyword>
<dbReference type="Gene3D" id="1.10.10.10">
    <property type="entry name" value="Winged helix-like DNA-binding domain superfamily/Winged helix DNA-binding domain"/>
    <property type="match status" value="1"/>
</dbReference>
<dbReference type="GO" id="GO:0003700">
    <property type="term" value="F:DNA-binding transcription factor activity"/>
    <property type="evidence" value="ECO:0007669"/>
    <property type="project" value="InterPro"/>
</dbReference>
<reference evidence="5 6" key="1">
    <citation type="submission" date="2016-08" db="EMBL/GenBank/DDBJ databases">
        <title>Draft genome of Amylibacter sp. strain 4G11.</title>
        <authorList>
            <person name="Wong S.-K."/>
            <person name="Hamasaki K."/>
            <person name="Yoshizawa S."/>
        </authorList>
    </citation>
    <scope>NUCLEOTIDE SEQUENCE [LARGE SCALE GENOMIC DNA]</scope>
    <source>
        <strain evidence="5 6">4G11</strain>
    </source>
</reference>
<evidence type="ECO:0000259" key="4">
    <source>
        <dbReference type="PROSITE" id="PS50949"/>
    </source>
</evidence>
<gene>
    <name evidence="5" type="ORF">BFP76_07885</name>
</gene>
<dbReference type="SMART" id="SM00345">
    <property type="entry name" value="HTH_GNTR"/>
    <property type="match status" value="1"/>
</dbReference>
<dbReference type="Pfam" id="PF00392">
    <property type="entry name" value="GntR"/>
    <property type="match status" value="1"/>
</dbReference>
<name>A0A2G5K1S9_9RHOB</name>
<dbReference type="AlphaFoldDB" id="A0A2G5K1S9"/>
<evidence type="ECO:0000256" key="3">
    <source>
        <dbReference type="ARBA" id="ARBA00023163"/>
    </source>
</evidence>
<dbReference type="EMBL" id="MDGM01000013">
    <property type="protein sequence ID" value="PIB23461.1"/>
    <property type="molecule type" value="Genomic_DNA"/>
</dbReference>
<sequence>MADSSDKVSNGKLAYDKLREAIVSGTLAPGSRIRETEAADLVGLSRTPVREAIRRLESEGIVEHQPRIGAVVKSLSHQEIVELYEMRIVLEKTAARMAAKHASSAEIGELKDLNNAMLSAAKDAATVSRLNEQFHRCIFNAARNRYLLASFQALANAVLVLGPTTLENTDRVKLVCKQHDDIITALEAGDGKGAATAAGNHIETSLSYRLKSLRI</sequence>
<proteinExistence type="predicted"/>
<keyword evidence="3" id="KW-0804">Transcription</keyword>
<dbReference type="InterPro" id="IPR036390">
    <property type="entry name" value="WH_DNA-bd_sf"/>
</dbReference>
<evidence type="ECO:0000313" key="6">
    <source>
        <dbReference type="Proteomes" id="UP000231516"/>
    </source>
</evidence>
<dbReference type="InterPro" id="IPR000524">
    <property type="entry name" value="Tscrpt_reg_HTH_GntR"/>
</dbReference>
<dbReference type="CDD" id="cd07377">
    <property type="entry name" value="WHTH_GntR"/>
    <property type="match status" value="1"/>
</dbReference>
<dbReference type="GO" id="GO:0043565">
    <property type="term" value="F:sequence-specific DNA binding"/>
    <property type="evidence" value="ECO:0007669"/>
    <property type="project" value="InterPro"/>
</dbReference>
<dbReference type="SUPFAM" id="SSF48008">
    <property type="entry name" value="GntR ligand-binding domain-like"/>
    <property type="match status" value="1"/>
</dbReference>
<dbReference type="InterPro" id="IPR011711">
    <property type="entry name" value="GntR_C"/>
</dbReference>
<dbReference type="PRINTS" id="PR00033">
    <property type="entry name" value="HTHASNC"/>
</dbReference>